<comment type="caution">
    <text evidence="1">The sequence shown here is derived from an EMBL/GenBank/DDBJ whole genome shotgun (WGS) entry which is preliminary data.</text>
</comment>
<dbReference type="RefSeq" id="WP_215618693.1">
    <property type="nucleotide sequence ID" value="NZ_JADOER010000010.1"/>
</dbReference>
<keyword evidence="2" id="KW-1185">Reference proteome</keyword>
<evidence type="ECO:0000313" key="1">
    <source>
        <dbReference type="EMBL" id="MBT9312786.1"/>
    </source>
</evidence>
<dbReference type="EMBL" id="JADOER010000010">
    <property type="protein sequence ID" value="MBT9312786.1"/>
    <property type="molecule type" value="Genomic_DNA"/>
</dbReference>
<organism evidence="1 2">
    <name type="scientific">Leptothoe kymatousa TAU-MAC 1615</name>
    <dbReference type="NCBI Taxonomy" id="2364775"/>
    <lineage>
        <taxon>Bacteria</taxon>
        <taxon>Bacillati</taxon>
        <taxon>Cyanobacteriota</taxon>
        <taxon>Cyanophyceae</taxon>
        <taxon>Nodosilineales</taxon>
        <taxon>Cymatolegaceae</taxon>
        <taxon>Leptothoe</taxon>
        <taxon>Leptothoe kymatousa</taxon>
    </lineage>
</organism>
<name>A0ABS5Y4S0_9CYAN</name>
<evidence type="ECO:0000313" key="2">
    <source>
        <dbReference type="Proteomes" id="UP001196661"/>
    </source>
</evidence>
<reference evidence="1 2" key="1">
    <citation type="journal article" date="2021" name="Mar. Drugs">
        <title>Genome Reduction and Secondary Metabolism of the Marine Sponge-Associated Cyanobacterium Leptothoe.</title>
        <authorList>
            <person name="Konstantinou D."/>
            <person name="Popin R.V."/>
            <person name="Fewer D.P."/>
            <person name="Sivonen K."/>
            <person name="Gkelis S."/>
        </authorList>
    </citation>
    <scope>NUCLEOTIDE SEQUENCE [LARGE SCALE GENOMIC DNA]</scope>
    <source>
        <strain evidence="1 2">TAU-MAC 1615</strain>
    </source>
</reference>
<protein>
    <submittedName>
        <fullName evidence="1">Uncharacterized protein</fullName>
    </submittedName>
</protein>
<dbReference type="Proteomes" id="UP001196661">
    <property type="component" value="Unassembled WGS sequence"/>
</dbReference>
<sequence length="54" mass="6179">MSKEELAKIYIDLPNQWAIGGGSLWATPLGNNLYRIENVPFYAYGLNFKDKETQ</sequence>
<accession>A0ABS5Y4S0</accession>
<proteinExistence type="predicted"/>
<gene>
    <name evidence="1" type="ORF">IXB28_11255</name>
</gene>